<evidence type="ECO:0000256" key="3">
    <source>
        <dbReference type="SAM" id="SignalP"/>
    </source>
</evidence>
<keyword evidence="1" id="KW-0597">Phosphoprotein</keyword>
<dbReference type="SUPFAM" id="SSF53649">
    <property type="entry name" value="Alkaline phosphatase-like"/>
    <property type="match status" value="1"/>
</dbReference>
<gene>
    <name evidence="4" type="ORF">DAY19_14530</name>
</gene>
<dbReference type="PROSITE" id="PS51257">
    <property type="entry name" value="PROKAR_LIPOPROTEIN"/>
    <property type="match status" value="1"/>
</dbReference>
<keyword evidence="5" id="KW-1185">Reference proteome</keyword>
<dbReference type="EMBL" id="QDKL01000004">
    <property type="protein sequence ID" value="RZF20376.1"/>
    <property type="molecule type" value="Genomic_DNA"/>
</dbReference>
<dbReference type="PANTHER" id="PTHR11596:SF5">
    <property type="entry name" value="ALKALINE PHOSPHATASE"/>
    <property type="match status" value="1"/>
</dbReference>
<dbReference type="SMART" id="SM00098">
    <property type="entry name" value="alkPPc"/>
    <property type="match status" value="1"/>
</dbReference>
<comment type="caution">
    <text evidence="4">The sequence shown here is derived from an EMBL/GenBank/DDBJ whole genome shotgun (WGS) entry which is preliminary data.</text>
</comment>
<evidence type="ECO:0000313" key="4">
    <source>
        <dbReference type="EMBL" id="RZF20376.1"/>
    </source>
</evidence>
<dbReference type="InterPro" id="IPR001952">
    <property type="entry name" value="Alkaline_phosphatase"/>
</dbReference>
<dbReference type="InterPro" id="IPR042085">
    <property type="entry name" value="Ap_crown"/>
</dbReference>
<proteinExistence type="inferred from homology"/>
<dbReference type="Proteomes" id="UP000443582">
    <property type="component" value="Unassembled WGS sequence"/>
</dbReference>
<evidence type="ECO:0000313" key="5">
    <source>
        <dbReference type="Proteomes" id="UP000443582"/>
    </source>
</evidence>
<feature type="signal peptide" evidence="3">
    <location>
        <begin position="1"/>
        <end position="27"/>
    </location>
</feature>
<evidence type="ECO:0000256" key="2">
    <source>
        <dbReference type="RuleBase" id="RU003946"/>
    </source>
</evidence>
<evidence type="ECO:0000256" key="1">
    <source>
        <dbReference type="ARBA" id="ARBA00022553"/>
    </source>
</evidence>
<sequence>MINRSISSTFFLSALLLLSSCMNSSSNKGPKNLILMIGDGMGPGQISLLNYYLKYNSNPKMKNVRYAFANMNTNQLGVSATQPYGSIVVDSACSATQLATGTPSRSEMIGLDKEGEIAKTILEKAQKKGLKTGLVSDTRLTHATPASFAAHVANRWSEDRIAQSMIEVAPDLMFSGGANRFVPKGTKSAIEGHFTLKSKRKDDRNLLQEAKDKGFQVIHKRSELTNIDPTKKVLGLFTNHNMPEALWFRDKKEDESREIPTLLEMSKSAVETLSKNDDGFFLMIEGGQIDWAGHQNDAGSMLHEMLSFNETVNWISDWVSKDPDTLLVITADHETGGFGFGYNIGKIEDEIELSGSVFKDRKFKTSINYGPYRVLDLLYSQKTNLIKLWDDFLDLEKSQQTSSTLCDLIEETTSVRLSVSKCSEILAKAIEEKRRRKNLKLYKGEVPKFRGYHDHYYYDLKNIRTSLIAKAIASEQNVVWATSGHTAAPVHVYTKGHVDWAKEFSGQLTHPQIGDRLQKVLGL</sequence>
<dbReference type="PRINTS" id="PR00113">
    <property type="entry name" value="ALKPHPHTASE"/>
</dbReference>
<name>A0ABY0IBQ0_9BACT</name>
<dbReference type="Gene3D" id="3.40.720.10">
    <property type="entry name" value="Alkaline Phosphatase, subunit A"/>
    <property type="match status" value="1"/>
</dbReference>
<dbReference type="Gene3D" id="1.10.1200.140">
    <property type="entry name" value="Alkaline phosphatase, crown domain"/>
    <property type="match status" value="1"/>
</dbReference>
<accession>A0ABY0IBQ0</accession>
<comment type="similarity">
    <text evidence="2">Belongs to the alkaline phosphatase family.</text>
</comment>
<protein>
    <submittedName>
        <fullName evidence="4">Alkaline phosphatase</fullName>
    </submittedName>
</protein>
<keyword evidence="3" id="KW-0732">Signal</keyword>
<dbReference type="CDD" id="cd16012">
    <property type="entry name" value="ALP"/>
    <property type="match status" value="1"/>
</dbReference>
<dbReference type="Pfam" id="PF00245">
    <property type="entry name" value="Alk_phosphatase"/>
    <property type="match status" value="1"/>
</dbReference>
<dbReference type="PANTHER" id="PTHR11596">
    <property type="entry name" value="ALKALINE PHOSPHATASE"/>
    <property type="match status" value="1"/>
</dbReference>
<organism evidence="4 5">
    <name type="scientific">Halobacteriovorax vibrionivorans</name>
    <dbReference type="NCBI Taxonomy" id="2152716"/>
    <lineage>
        <taxon>Bacteria</taxon>
        <taxon>Pseudomonadati</taxon>
        <taxon>Bdellovibrionota</taxon>
        <taxon>Bacteriovoracia</taxon>
        <taxon>Bacteriovoracales</taxon>
        <taxon>Halobacteriovoraceae</taxon>
        <taxon>Halobacteriovorax</taxon>
    </lineage>
</organism>
<feature type="chain" id="PRO_5046170652" evidence="3">
    <location>
        <begin position="28"/>
        <end position="523"/>
    </location>
</feature>
<reference evidence="5" key="1">
    <citation type="journal article" date="2019" name="Int. J. Syst. Evol. Microbiol.">
        <title>Halobacteriovorax valvorus sp. nov., a novel prokaryotic predator isolated from coastal seawater of China.</title>
        <authorList>
            <person name="Chen M.-X."/>
        </authorList>
    </citation>
    <scope>NUCLEOTIDE SEQUENCE [LARGE SCALE GENOMIC DNA]</scope>
    <source>
        <strain evidence="5">BL9</strain>
    </source>
</reference>
<dbReference type="RefSeq" id="WP_115363790.1">
    <property type="nucleotide sequence ID" value="NZ_QDKL01000004.1"/>
</dbReference>
<dbReference type="InterPro" id="IPR017850">
    <property type="entry name" value="Alkaline_phosphatase_core_sf"/>
</dbReference>